<evidence type="ECO:0000313" key="3">
    <source>
        <dbReference type="Proteomes" id="UP001459277"/>
    </source>
</evidence>
<organism evidence="2 3">
    <name type="scientific">Lithocarpus litseifolius</name>
    <dbReference type="NCBI Taxonomy" id="425828"/>
    <lineage>
        <taxon>Eukaryota</taxon>
        <taxon>Viridiplantae</taxon>
        <taxon>Streptophyta</taxon>
        <taxon>Embryophyta</taxon>
        <taxon>Tracheophyta</taxon>
        <taxon>Spermatophyta</taxon>
        <taxon>Magnoliopsida</taxon>
        <taxon>eudicotyledons</taxon>
        <taxon>Gunneridae</taxon>
        <taxon>Pentapetalae</taxon>
        <taxon>rosids</taxon>
        <taxon>fabids</taxon>
        <taxon>Fagales</taxon>
        <taxon>Fagaceae</taxon>
        <taxon>Lithocarpus</taxon>
    </lineage>
</organism>
<feature type="compositionally biased region" description="Basic and acidic residues" evidence="1">
    <location>
        <begin position="42"/>
        <end position="51"/>
    </location>
</feature>
<feature type="region of interest" description="Disordered" evidence="1">
    <location>
        <begin position="42"/>
        <end position="62"/>
    </location>
</feature>
<dbReference type="EMBL" id="JAZDWU010000001">
    <property type="protein sequence ID" value="KAL0013426.1"/>
    <property type="molecule type" value="Genomic_DNA"/>
</dbReference>
<dbReference type="AlphaFoldDB" id="A0AAW2DWX4"/>
<evidence type="ECO:0000256" key="1">
    <source>
        <dbReference type="SAM" id="MobiDB-lite"/>
    </source>
</evidence>
<sequence length="198" mass="22273">MKLEIEAVDKLFCPSSQMFVLQYEEEELLMWKVVSESGITDSEKKQDDHYSNGHKSNGHFGSKELETMSFPLNEKRHHFTRVCLVKIPGDVVLRHSSLLNKSGITLELLCSFATQFGGQNFKNDRPICQIYGKVGHQALDCYHRMDFAYQGKNPPTKLAAMASAFNATLTNNQDPWLADSGTSDHLTANLSNLSVLFI</sequence>
<keyword evidence="3" id="KW-1185">Reference proteome</keyword>
<dbReference type="Proteomes" id="UP001459277">
    <property type="component" value="Unassembled WGS sequence"/>
</dbReference>
<gene>
    <name evidence="2" type="ORF">SO802_000495</name>
</gene>
<reference evidence="2 3" key="1">
    <citation type="submission" date="2024-01" db="EMBL/GenBank/DDBJ databases">
        <title>A telomere-to-telomere, gap-free genome of sweet tea (Lithocarpus litseifolius).</title>
        <authorList>
            <person name="Zhou J."/>
        </authorList>
    </citation>
    <scope>NUCLEOTIDE SEQUENCE [LARGE SCALE GENOMIC DNA]</scope>
    <source>
        <strain evidence="2">Zhou-2022a</strain>
        <tissue evidence="2">Leaf</tissue>
    </source>
</reference>
<accession>A0AAW2DWX4</accession>
<evidence type="ECO:0000313" key="2">
    <source>
        <dbReference type="EMBL" id="KAL0013426.1"/>
    </source>
</evidence>
<comment type="caution">
    <text evidence="2">The sequence shown here is derived from an EMBL/GenBank/DDBJ whole genome shotgun (WGS) entry which is preliminary data.</text>
</comment>
<name>A0AAW2DWX4_9ROSI</name>
<proteinExistence type="predicted"/>
<protein>
    <submittedName>
        <fullName evidence="2">Uncharacterized protein</fullName>
    </submittedName>
</protein>